<dbReference type="AlphaFoldDB" id="A0AAQ1RW14"/>
<keyword evidence="14" id="KW-1185">Reference proteome</keyword>
<gene>
    <name evidence="9 11" type="primary">ftsE</name>
    <name evidence="11" type="ORF">GT747_05340</name>
    <name evidence="12" type="ORF">SAMN05444424_1639</name>
</gene>
<keyword evidence="8 9" id="KW-0131">Cell cycle</keyword>
<dbReference type="Gene3D" id="3.40.50.300">
    <property type="entry name" value="P-loop containing nucleotide triphosphate hydrolases"/>
    <property type="match status" value="1"/>
</dbReference>
<evidence type="ECO:0000256" key="7">
    <source>
        <dbReference type="ARBA" id="ARBA00023136"/>
    </source>
</evidence>
<dbReference type="SUPFAM" id="SSF52540">
    <property type="entry name" value="P-loop containing nucleoside triphosphate hydrolases"/>
    <property type="match status" value="1"/>
</dbReference>
<evidence type="ECO:0000256" key="9">
    <source>
        <dbReference type="RuleBase" id="RU365094"/>
    </source>
</evidence>
<reference evidence="12" key="1">
    <citation type="submission" date="2016-11" db="EMBL/GenBank/DDBJ databases">
        <authorList>
            <person name="Varghese N."/>
            <person name="Submissions S."/>
        </authorList>
    </citation>
    <scope>NUCLEOTIDE SEQUENCE</scope>
    <source>
        <strain evidence="12">DSM 4029</strain>
    </source>
</reference>
<feature type="domain" description="ABC transporter" evidence="10">
    <location>
        <begin position="2"/>
        <end position="225"/>
    </location>
</feature>
<comment type="similarity">
    <text evidence="1 9">Belongs to the ABC transporter superfamily.</text>
</comment>
<name>A0AAQ1RW14_9FIRM</name>
<dbReference type="PROSITE" id="PS50893">
    <property type="entry name" value="ABC_TRANSPORTER_2"/>
    <property type="match status" value="1"/>
</dbReference>
<evidence type="ECO:0000313" key="11">
    <source>
        <dbReference type="EMBL" id="MZL69192.1"/>
    </source>
</evidence>
<dbReference type="Proteomes" id="UP000474718">
    <property type="component" value="Unassembled WGS sequence"/>
</dbReference>
<dbReference type="InterPro" id="IPR005286">
    <property type="entry name" value="Cell_div_FtsE"/>
</dbReference>
<keyword evidence="5 9" id="KW-0547">Nucleotide-binding</keyword>
<dbReference type="RefSeq" id="WP_021660333.1">
    <property type="nucleotide sequence ID" value="NZ_FQVY01000002.1"/>
</dbReference>
<dbReference type="NCBIfam" id="TIGR02673">
    <property type="entry name" value="FtsE"/>
    <property type="match status" value="1"/>
</dbReference>
<proteinExistence type="inferred from homology"/>
<evidence type="ECO:0000313" key="13">
    <source>
        <dbReference type="Proteomes" id="UP000184089"/>
    </source>
</evidence>
<dbReference type="Proteomes" id="UP000184089">
    <property type="component" value="Unassembled WGS sequence"/>
</dbReference>
<accession>A0AAQ1RW14</accession>
<sequence>MIEFKNVSKVYPNGTYGLKDVNVRIDDGEFVFVLGASGAGKSTFLKLIMHEEKVTSGELVVNGFSLAGLKQREVPKLRRSMGIVFQDFRLIPSMNVYDNVAFALRVTDTPYREIRKRVPFVLDLVGLIHKAKNMPNELSGGEQQRVALARALVNKPALIIADEPTGNIDPEMSMEIVDMLDSINKVGTTILMVTHEHELIRRYDHRVITIEGGSILSDRPDWRDAR</sequence>
<keyword evidence="3 9" id="KW-1003">Cell membrane</keyword>
<evidence type="ECO:0000313" key="14">
    <source>
        <dbReference type="Proteomes" id="UP000474718"/>
    </source>
</evidence>
<comment type="subcellular location">
    <subcellularLocation>
        <location evidence="9">Cell membrane</location>
        <topology evidence="9">Peripheral membrane protein</topology>
        <orientation evidence="9">Cytoplasmic side</orientation>
    </subcellularLocation>
</comment>
<keyword evidence="6 9" id="KW-0067">ATP-binding</keyword>
<dbReference type="FunFam" id="3.40.50.300:FF:000056">
    <property type="entry name" value="Cell division ATP-binding protein FtsE"/>
    <property type="match status" value="1"/>
</dbReference>
<dbReference type="GO" id="GO:0016887">
    <property type="term" value="F:ATP hydrolysis activity"/>
    <property type="evidence" value="ECO:0007669"/>
    <property type="project" value="InterPro"/>
</dbReference>
<dbReference type="EMBL" id="WWVX01000002">
    <property type="protein sequence ID" value="MZL69192.1"/>
    <property type="molecule type" value="Genomic_DNA"/>
</dbReference>
<evidence type="ECO:0000256" key="1">
    <source>
        <dbReference type="ARBA" id="ARBA00005417"/>
    </source>
</evidence>
<dbReference type="GO" id="GO:0022857">
    <property type="term" value="F:transmembrane transporter activity"/>
    <property type="evidence" value="ECO:0007669"/>
    <property type="project" value="TreeGrafter"/>
</dbReference>
<dbReference type="InterPro" id="IPR003439">
    <property type="entry name" value="ABC_transporter-like_ATP-bd"/>
</dbReference>
<evidence type="ECO:0000256" key="3">
    <source>
        <dbReference type="ARBA" id="ARBA00022475"/>
    </source>
</evidence>
<dbReference type="GO" id="GO:0005524">
    <property type="term" value="F:ATP binding"/>
    <property type="evidence" value="ECO:0007669"/>
    <property type="project" value="UniProtKB-UniRule"/>
</dbReference>
<dbReference type="InterPro" id="IPR027417">
    <property type="entry name" value="P-loop_NTPase"/>
</dbReference>
<evidence type="ECO:0000256" key="8">
    <source>
        <dbReference type="ARBA" id="ARBA00023306"/>
    </source>
</evidence>
<dbReference type="GO" id="GO:0051301">
    <property type="term" value="P:cell division"/>
    <property type="evidence" value="ECO:0007669"/>
    <property type="project" value="UniProtKB-UniRule"/>
</dbReference>
<dbReference type="GO" id="GO:0005886">
    <property type="term" value="C:plasma membrane"/>
    <property type="evidence" value="ECO:0007669"/>
    <property type="project" value="UniProtKB-SubCell"/>
</dbReference>
<dbReference type="PROSITE" id="PS00211">
    <property type="entry name" value="ABC_TRANSPORTER_1"/>
    <property type="match status" value="1"/>
</dbReference>
<dbReference type="InterPro" id="IPR003593">
    <property type="entry name" value="AAA+_ATPase"/>
</dbReference>
<reference evidence="13" key="2">
    <citation type="submission" date="2016-11" db="EMBL/GenBank/DDBJ databases">
        <authorList>
            <person name="Jaros S."/>
            <person name="Januszkiewicz K."/>
            <person name="Wedrychowicz H."/>
        </authorList>
    </citation>
    <scope>NUCLEOTIDE SEQUENCE [LARGE SCALE GENOMIC DNA]</scope>
    <source>
        <strain evidence="13">DSM 4029</strain>
    </source>
</reference>
<organism evidence="12 13">
    <name type="scientific">Bittarella massiliensis</name>
    <name type="common">ex Durand et al. 2017</name>
    <dbReference type="NCBI Taxonomy" id="1720313"/>
    <lineage>
        <taxon>Bacteria</taxon>
        <taxon>Bacillati</taxon>
        <taxon>Bacillota</taxon>
        <taxon>Clostridia</taxon>
        <taxon>Eubacteriales</taxon>
        <taxon>Oscillospiraceae</taxon>
        <taxon>Bittarella (ex Durand et al. 2017)</taxon>
    </lineage>
</organism>
<comment type="function">
    <text evidence="9">Part of the ABC transporter FtsEX involved in cellular division.</text>
</comment>
<evidence type="ECO:0000256" key="5">
    <source>
        <dbReference type="ARBA" id="ARBA00022741"/>
    </source>
</evidence>
<dbReference type="Pfam" id="PF00005">
    <property type="entry name" value="ABC_tran"/>
    <property type="match status" value="1"/>
</dbReference>
<dbReference type="PANTHER" id="PTHR24220:SF470">
    <property type="entry name" value="CELL DIVISION ATP-BINDING PROTEIN FTSE"/>
    <property type="match status" value="1"/>
</dbReference>
<comment type="caution">
    <text evidence="12">The sequence shown here is derived from an EMBL/GenBank/DDBJ whole genome shotgun (WGS) entry which is preliminary data.</text>
</comment>
<dbReference type="InterPro" id="IPR017871">
    <property type="entry name" value="ABC_transporter-like_CS"/>
</dbReference>
<evidence type="ECO:0000256" key="4">
    <source>
        <dbReference type="ARBA" id="ARBA00022618"/>
    </source>
</evidence>
<dbReference type="SMART" id="SM00382">
    <property type="entry name" value="AAA"/>
    <property type="match status" value="1"/>
</dbReference>
<evidence type="ECO:0000313" key="12">
    <source>
        <dbReference type="EMBL" id="SHG14436.1"/>
    </source>
</evidence>
<reference evidence="11 14" key="3">
    <citation type="journal article" date="2019" name="Nat. Med.">
        <title>A library of human gut bacterial isolates paired with longitudinal multiomics data enables mechanistic microbiome research.</title>
        <authorList>
            <person name="Poyet M."/>
            <person name="Groussin M."/>
            <person name="Gibbons S.M."/>
            <person name="Avila-Pacheco J."/>
            <person name="Jiang X."/>
            <person name="Kearney S.M."/>
            <person name="Perrotta A.R."/>
            <person name="Berdy B."/>
            <person name="Zhao S."/>
            <person name="Lieberman T.D."/>
            <person name="Swanson P.K."/>
            <person name="Smith M."/>
            <person name="Roesemann S."/>
            <person name="Alexander J.E."/>
            <person name="Rich S.A."/>
            <person name="Livny J."/>
            <person name="Vlamakis H."/>
            <person name="Clish C."/>
            <person name="Bullock K."/>
            <person name="Deik A."/>
            <person name="Scott J."/>
            <person name="Pierce K.A."/>
            <person name="Xavier R.J."/>
            <person name="Alm E.J."/>
        </authorList>
    </citation>
    <scope>NUCLEOTIDE SEQUENCE [LARGE SCALE GENOMIC DNA]</scope>
    <source>
        <strain evidence="11 14">BIOML-A2</strain>
    </source>
</reference>
<dbReference type="InterPro" id="IPR015854">
    <property type="entry name" value="ABC_transpr_LolD-like"/>
</dbReference>
<dbReference type="PANTHER" id="PTHR24220">
    <property type="entry name" value="IMPORT ATP-BINDING PROTEIN"/>
    <property type="match status" value="1"/>
</dbReference>
<evidence type="ECO:0000256" key="6">
    <source>
        <dbReference type="ARBA" id="ARBA00022840"/>
    </source>
</evidence>
<dbReference type="EMBL" id="FQVY01000002">
    <property type="protein sequence ID" value="SHG14436.1"/>
    <property type="molecule type" value="Genomic_DNA"/>
</dbReference>
<keyword evidence="4 9" id="KW-0132">Cell division</keyword>
<protein>
    <recommendedName>
        <fullName evidence="2 9">Cell division ATP-binding protein FtsE</fullName>
    </recommendedName>
</protein>
<evidence type="ECO:0000256" key="2">
    <source>
        <dbReference type="ARBA" id="ARBA00020019"/>
    </source>
</evidence>
<keyword evidence="7 9" id="KW-0472">Membrane</keyword>
<comment type="subunit">
    <text evidence="9">Homodimer. Forms a membrane-associated complex with FtsX.</text>
</comment>
<evidence type="ECO:0000259" key="10">
    <source>
        <dbReference type="PROSITE" id="PS50893"/>
    </source>
</evidence>